<keyword evidence="2" id="KW-1185">Reference proteome</keyword>
<comment type="caution">
    <text evidence="1">The sequence shown here is derived from an EMBL/GenBank/DDBJ whole genome shotgun (WGS) entry which is preliminary data.</text>
</comment>
<evidence type="ECO:0000313" key="2">
    <source>
        <dbReference type="Proteomes" id="UP001153331"/>
    </source>
</evidence>
<accession>A0ACC2I596</accession>
<dbReference type="Proteomes" id="UP001153331">
    <property type="component" value="Unassembled WGS sequence"/>
</dbReference>
<evidence type="ECO:0000313" key="1">
    <source>
        <dbReference type="EMBL" id="KAJ8109936.1"/>
    </source>
</evidence>
<protein>
    <submittedName>
        <fullName evidence="1">Uncharacterized protein</fullName>
    </submittedName>
</protein>
<dbReference type="EMBL" id="JAPHNI010000553">
    <property type="protein sequence ID" value="KAJ8109936.1"/>
    <property type="molecule type" value="Genomic_DNA"/>
</dbReference>
<gene>
    <name evidence="1" type="ORF">OPT61_g7087</name>
</gene>
<sequence length="688" mass="76807">MDSPAAVRRRRRRRVPDENRKRAPRACAYCKARKSKCIETSHGACQRCRQSSLNCEFERQPSAERTDPEIPFEPQISPSATFASDSPAERFMWPRFLSRLRETFSLDANTTPELQPPISTQVQVPRHTPDSAHRVREAARAFPPQGVARFLVSVCNEHGTDSFHYFDTAQFSAELGEFYADSSSSLQLDSAFVCLAHAAFALGSQWATLVRPEGMTTTVAPQDGDPGRLFYQHARSLVPDIIELNSIRTVQAAFVIGVYLLPASAISSSYVYLGLALRKALALDLHQEAEDTHTSDTEKELRRRLWWAVYSLERCTTVKLNRPRSIDASIITVHLPSLSPALDSQQAFNNVEHQLANARLMLILDRVEEHVGSQEFSTDIETALKQWKSTLPPTLRLEAIHPRSSSYRATFHLYLNYYFARIAMGKVNVVARVRSYLKSRLGRDIQSTPEAQNDHLSQSCMKAAKKILRLYEDVRRTGNLTRFSFTDFQGCSVATSLVLLAGILERDLDYERHVNFGLDSLRKMAEGNATATAGLKFVEALQSIAEEAVRRLYQHGMVDPSATQDFSQTSDYVTWADWLALQPRQASRVGSRSRTPLDVGELPTDPSDEPPGSQQHMDFSTWDGAAALQQLSVPPVIAPLGGSQFGVAAEQAGMLDPTMFTADYSADTDTMFLMGLTGFDMMGFGFQD</sequence>
<proteinExistence type="predicted"/>
<organism evidence="1 2">
    <name type="scientific">Boeremia exigua</name>
    <dbReference type="NCBI Taxonomy" id="749465"/>
    <lineage>
        <taxon>Eukaryota</taxon>
        <taxon>Fungi</taxon>
        <taxon>Dikarya</taxon>
        <taxon>Ascomycota</taxon>
        <taxon>Pezizomycotina</taxon>
        <taxon>Dothideomycetes</taxon>
        <taxon>Pleosporomycetidae</taxon>
        <taxon>Pleosporales</taxon>
        <taxon>Pleosporineae</taxon>
        <taxon>Didymellaceae</taxon>
        <taxon>Boeremia</taxon>
    </lineage>
</organism>
<reference evidence="1" key="1">
    <citation type="submission" date="2022-11" db="EMBL/GenBank/DDBJ databases">
        <title>Genome Sequence of Boeremia exigua.</title>
        <authorList>
            <person name="Buettner E."/>
        </authorList>
    </citation>
    <scope>NUCLEOTIDE SEQUENCE</scope>
    <source>
        <strain evidence="1">CU02</strain>
    </source>
</reference>
<name>A0ACC2I596_9PLEO</name>